<reference evidence="5" key="1">
    <citation type="journal article" date="2023" name="G3 (Bethesda)">
        <title>Whole genome assembly and annotation of the endangered Caribbean coral Acropora cervicornis.</title>
        <authorList>
            <person name="Selwyn J.D."/>
            <person name="Vollmer S.V."/>
        </authorList>
    </citation>
    <scope>NUCLEOTIDE SEQUENCE</scope>
    <source>
        <strain evidence="5">K2</strain>
    </source>
</reference>
<comment type="caution">
    <text evidence="5">The sequence shown here is derived from an EMBL/GenBank/DDBJ whole genome shotgun (WGS) entry which is preliminary data.</text>
</comment>
<dbReference type="Pfam" id="PF24907">
    <property type="entry name" value="SIBA-E_N"/>
    <property type="match status" value="1"/>
</dbReference>
<feature type="domain" description="CUB" evidence="4">
    <location>
        <begin position="593"/>
        <end position="724"/>
    </location>
</feature>
<evidence type="ECO:0000256" key="1">
    <source>
        <dbReference type="ARBA" id="ARBA00023157"/>
    </source>
</evidence>
<comment type="caution">
    <text evidence="2">Lacks conserved residue(s) required for the propagation of feature annotation.</text>
</comment>
<reference evidence="5" key="2">
    <citation type="journal article" date="2023" name="Science">
        <title>Genomic signatures of disease resistance in endangered staghorn corals.</title>
        <authorList>
            <person name="Vollmer S.V."/>
            <person name="Selwyn J.D."/>
            <person name="Despard B.A."/>
            <person name="Roesel C.L."/>
        </authorList>
    </citation>
    <scope>NUCLEOTIDE SEQUENCE</scope>
    <source>
        <strain evidence="5">K2</strain>
    </source>
</reference>
<evidence type="ECO:0000313" key="5">
    <source>
        <dbReference type="EMBL" id="KAK2559237.1"/>
    </source>
</evidence>
<feature type="signal peptide" evidence="3">
    <location>
        <begin position="1"/>
        <end position="23"/>
    </location>
</feature>
<dbReference type="Proteomes" id="UP001249851">
    <property type="component" value="Unassembled WGS sequence"/>
</dbReference>
<sequence>MFHAIVVNLLTFLALQWLSKTQATHFRHAIITWAPANSYSNTLILRFRMAFRRSFSSSYNCDQSIINSGALRGSGGSWIARCSSGSCGSRTIANTGFQCTDFSVDEDWTMGENNFTYTFPSVSKEWVVSYQGCCWISSLVKYPDGNWLVSTTVNLTRRSDTGRINSSPVSKSPAIIRFKEGCPQSFRIPVEDPDDDVVKCRWATYSESSRQTDSFPHGVIDERACLLQYNGRNRTAGTFAVALTLEDFPEGTTDFSSITRFSAVGLQFLVIITARNGSCSDVPLFTKSTPSDGECTEVQIGSAYRAVIEIKLQDLSRHVTEIVTSSPVGMQLTPLRHDALQGIFYRNITWYPSQYQVGQQLFCFKAKDSAGSETEWRCITILVGLSNTPRVVLGTQWPRYPRSQFGTGFMWLSIQFDRVIKKPRTSAYIRLVLLPSEHTVYKVDTLSRNVVVSANKTELLFTLPKAALSMRGSYAILIDRGAVVGLGCSFDGPPTPGISSPKDWGFNVFGICSTGYSLDPPYYRSCVDVNECGNPSRKKRYVWWWPVTSTSSSPTPTFSTVATSSPGVQFSDVSTSTPSVSASASPPFPSGSCRYNFKDRQGNLTSPNYPLSYPNNLNCLWAITANPGDYIYLYFTYFYVQGYYYWYYHYYYYGQYGRYGYNSYCPYDYVEIFDLNYPSSFITVRGCGYQSPWCVKTKSHVMHIRFVTNNINSYNGFTANYTVYRTPPFGDNCLSLNPYASSSTVLHATPSKS</sequence>
<evidence type="ECO:0000256" key="2">
    <source>
        <dbReference type="PROSITE-ProRule" id="PRU00059"/>
    </source>
</evidence>
<dbReference type="InterPro" id="IPR035914">
    <property type="entry name" value="Sperma_CUB_dom_sf"/>
</dbReference>
<dbReference type="PANTHER" id="PTHR46908">
    <property type="entry name" value="CUBILIN-LIKE PROTEIN"/>
    <property type="match status" value="1"/>
</dbReference>
<dbReference type="AlphaFoldDB" id="A0AAD9QDE8"/>
<dbReference type="InterPro" id="IPR052129">
    <property type="entry name" value="Spermadhesin-Link_domain"/>
</dbReference>
<dbReference type="Pfam" id="PF00431">
    <property type="entry name" value="CUB"/>
    <property type="match status" value="1"/>
</dbReference>
<dbReference type="GO" id="GO:0007229">
    <property type="term" value="P:integrin-mediated signaling pathway"/>
    <property type="evidence" value="ECO:0007669"/>
    <property type="project" value="UniProtKB-KW"/>
</dbReference>
<gene>
    <name evidence="5" type="ORF">P5673_018379</name>
</gene>
<keyword evidence="6" id="KW-1185">Reference proteome</keyword>
<organism evidence="5 6">
    <name type="scientific">Acropora cervicornis</name>
    <name type="common">Staghorn coral</name>
    <dbReference type="NCBI Taxonomy" id="6130"/>
    <lineage>
        <taxon>Eukaryota</taxon>
        <taxon>Metazoa</taxon>
        <taxon>Cnidaria</taxon>
        <taxon>Anthozoa</taxon>
        <taxon>Hexacorallia</taxon>
        <taxon>Scleractinia</taxon>
        <taxon>Astrocoeniina</taxon>
        <taxon>Acroporidae</taxon>
        <taxon>Acropora</taxon>
    </lineage>
</organism>
<dbReference type="SUPFAM" id="SSF49854">
    <property type="entry name" value="Spermadhesin, CUB domain"/>
    <property type="match status" value="1"/>
</dbReference>
<protein>
    <submittedName>
        <fullName evidence="5">Integrin beta-like protein A</fullName>
    </submittedName>
</protein>
<accession>A0AAD9QDE8</accession>
<dbReference type="PROSITE" id="PS01180">
    <property type="entry name" value="CUB"/>
    <property type="match status" value="1"/>
</dbReference>
<name>A0AAD9QDE8_ACRCE</name>
<dbReference type="EMBL" id="JARQWQ010000041">
    <property type="protein sequence ID" value="KAK2559237.1"/>
    <property type="molecule type" value="Genomic_DNA"/>
</dbReference>
<proteinExistence type="predicted"/>
<dbReference type="InterPro" id="IPR056844">
    <property type="entry name" value="SibA-E_N"/>
</dbReference>
<dbReference type="PANTHER" id="PTHR46908:SF4">
    <property type="entry name" value="TUMOR NECROSIS FACTOR-INDUCIBLE GENE 6 PROTEIN"/>
    <property type="match status" value="1"/>
</dbReference>
<feature type="chain" id="PRO_5042231748" evidence="3">
    <location>
        <begin position="24"/>
        <end position="753"/>
    </location>
</feature>
<dbReference type="InterPro" id="IPR000859">
    <property type="entry name" value="CUB_dom"/>
</dbReference>
<dbReference type="CDD" id="cd00041">
    <property type="entry name" value="CUB"/>
    <property type="match status" value="1"/>
</dbReference>
<dbReference type="SMART" id="SM00042">
    <property type="entry name" value="CUB"/>
    <property type="match status" value="1"/>
</dbReference>
<keyword evidence="3" id="KW-0732">Signal</keyword>
<dbReference type="Gene3D" id="2.60.120.290">
    <property type="entry name" value="Spermadhesin, CUB domain"/>
    <property type="match status" value="1"/>
</dbReference>
<evidence type="ECO:0000259" key="4">
    <source>
        <dbReference type="PROSITE" id="PS01180"/>
    </source>
</evidence>
<evidence type="ECO:0000256" key="3">
    <source>
        <dbReference type="SAM" id="SignalP"/>
    </source>
</evidence>
<evidence type="ECO:0000313" key="6">
    <source>
        <dbReference type="Proteomes" id="UP001249851"/>
    </source>
</evidence>
<keyword evidence="1" id="KW-1015">Disulfide bond</keyword>
<keyword evidence="5" id="KW-0401">Integrin</keyword>